<feature type="chain" id="PRO_5046739221" description="Nuclear transport factor 2 family protein" evidence="1">
    <location>
        <begin position="24"/>
        <end position="173"/>
    </location>
</feature>
<gene>
    <name evidence="2" type="ORF">KEM09_18760</name>
</gene>
<dbReference type="EMBL" id="JAGUCN010000027">
    <property type="protein sequence ID" value="MBS2213458.1"/>
    <property type="molecule type" value="Genomic_DNA"/>
</dbReference>
<evidence type="ECO:0000313" key="3">
    <source>
        <dbReference type="Proteomes" id="UP000721861"/>
    </source>
</evidence>
<evidence type="ECO:0000313" key="2">
    <source>
        <dbReference type="EMBL" id="MBS2213458.1"/>
    </source>
</evidence>
<evidence type="ECO:0008006" key="4">
    <source>
        <dbReference type="Google" id="ProtNLM"/>
    </source>
</evidence>
<name>A0ABS5KG71_9BACT</name>
<evidence type="ECO:0000256" key="1">
    <source>
        <dbReference type="SAM" id="SignalP"/>
    </source>
</evidence>
<sequence length="173" mass="20405">MRTIPKLLLLFFLTQMSVNSLRAQDLAKVPKPEYLEEARKIAHTFFENFRNKKHKENADFIVDNLGKTWDESKKISQRNDYLAKFEIISLKPPKGVYGDLDGFDLIEQGFLKGSDRYFRHTFIGYHEGSVLIYEFRFYVNSKGKVTLHYIGWSDKNPFEYMSTPDMLLPKYDN</sequence>
<protein>
    <recommendedName>
        <fullName evidence="4">Nuclear transport factor 2 family protein</fullName>
    </recommendedName>
</protein>
<organism evidence="2 3">
    <name type="scientific">Carboxylicivirga mesophila</name>
    <dbReference type="NCBI Taxonomy" id="1166478"/>
    <lineage>
        <taxon>Bacteria</taxon>
        <taxon>Pseudomonadati</taxon>
        <taxon>Bacteroidota</taxon>
        <taxon>Bacteroidia</taxon>
        <taxon>Marinilabiliales</taxon>
        <taxon>Marinilabiliaceae</taxon>
        <taxon>Carboxylicivirga</taxon>
    </lineage>
</organism>
<keyword evidence="1" id="KW-0732">Signal</keyword>
<accession>A0ABS5KG71</accession>
<proteinExistence type="predicted"/>
<reference evidence="2 3" key="1">
    <citation type="journal article" date="2014" name="Int. J. Syst. Evol. Microbiol.">
        <title>Carboxylicivirga gen. nov. in the family Marinilabiliaceae with two novel species, Carboxylicivirga mesophila sp. nov. and Carboxylicivirga taeanensis sp. nov., and reclassification of Cytophaga fermentans as Saccharicrinis fermentans gen. nov., comb. nov.</title>
        <authorList>
            <person name="Yang S.H."/>
            <person name="Seo H.S."/>
            <person name="Woo J.H."/>
            <person name="Oh H.M."/>
            <person name="Jang H."/>
            <person name="Lee J.H."/>
            <person name="Kim S.J."/>
            <person name="Kwon K.K."/>
        </authorList>
    </citation>
    <scope>NUCLEOTIDE SEQUENCE [LARGE SCALE GENOMIC DNA]</scope>
    <source>
        <strain evidence="2 3">JCM 18290</strain>
    </source>
</reference>
<dbReference type="Proteomes" id="UP000721861">
    <property type="component" value="Unassembled WGS sequence"/>
</dbReference>
<keyword evidence="3" id="KW-1185">Reference proteome</keyword>
<feature type="signal peptide" evidence="1">
    <location>
        <begin position="1"/>
        <end position="23"/>
    </location>
</feature>
<comment type="caution">
    <text evidence="2">The sequence shown here is derived from an EMBL/GenBank/DDBJ whole genome shotgun (WGS) entry which is preliminary data.</text>
</comment>
<dbReference type="RefSeq" id="WP_212230642.1">
    <property type="nucleotide sequence ID" value="NZ_JAGUCN010000027.1"/>
</dbReference>